<comment type="function">
    <text evidence="4">Removes the phosphate from trehalose 6-phosphate to produce free trehalose.</text>
</comment>
<evidence type="ECO:0000256" key="4">
    <source>
        <dbReference type="RuleBase" id="RU361117"/>
    </source>
</evidence>
<gene>
    <name evidence="5" type="primary">otsB</name>
    <name evidence="5" type="ORF">MMF98_15730</name>
</gene>
<keyword evidence="6" id="KW-1185">Reference proteome</keyword>
<dbReference type="GO" id="GO:0005992">
    <property type="term" value="P:trehalose biosynthetic process"/>
    <property type="evidence" value="ECO:0007669"/>
    <property type="project" value="InterPro"/>
</dbReference>
<comment type="pathway">
    <text evidence="1 4">Glycan biosynthesis; trehalose biosynthesis.</text>
</comment>
<dbReference type="NCBIfam" id="TIGR01484">
    <property type="entry name" value="HAD-SF-IIB"/>
    <property type="match status" value="1"/>
</dbReference>
<dbReference type="GO" id="GO:0004805">
    <property type="term" value="F:trehalose-phosphatase activity"/>
    <property type="evidence" value="ECO:0007669"/>
    <property type="project" value="UniProtKB-EC"/>
</dbReference>
<keyword evidence="4" id="KW-0479">Metal-binding</keyword>
<keyword evidence="4" id="KW-0460">Magnesium</keyword>
<dbReference type="SUPFAM" id="SSF56784">
    <property type="entry name" value="HAD-like"/>
    <property type="match status" value="1"/>
</dbReference>
<comment type="catalytic activity">
    <reaction evidence="4">
        <text>alpha,alpha-trehalose 6-phosphate + H2O = alpha,alpha-trehalose + phosphate</text>
        <dbReference type="Rhea" id="RHEA:23420"/>
        <dbReference type="ChEBI" id="CHEBI:15377"/>
        <dbReference type="ChEBI" id="CHEBI:16551"/>
        <dbReference type="ChEBI" id="CHEBI:43474"/>
        <dbReference type="ChEBI" id="CHEBI:58429"/>
        <dbReference type="EC" id="3.1.3.12"/>
    </reaction>
</comment>
<dbReference type="InterPro" id="IPR036412">
    <property type="entry name" value="HAD-like_sf"/>
</dbReference>
<comment type="cofactor">
    <cofactor evidence="4">
        <name>Mg(2+)</name>
        <dbReference type="ChEBI" id="CHEBI:18420"/>
    </cofactor>
</comment>
<evidence type="ECO:0000256" key="1">
    <source>
        <dbReference type="ARBA" id="ARBA00005199"/>
    </source>
</evidence>
<dbReference type="EC" id="3.1.3.12" evidence="4"/>
<evidence type="ECO:0000313" key="6">
    <source>
        <dbReference type="Proteomes" id="UP001139447"/>
    </source>
</evidence>
<dbReference type="NCBIfam" id="TIGR00685">
    <property type="entry name" value="T6PP"/>
    <property type="match status" value="1"/>
</dbReference>
<dbReference type="InterPro" id="IPR003337">
    <property type="entry name" value="Trehalose_PPase"/>
</dbReference>
<proteinExistence type="inferred from homology"/>
<dbReference type="Gene3D" id="3.40.50.1000">
    <property type="entry name" value="HAD superfamily/HAD-like"/>
    <property type="match status" value="1"/>
</dbReference>
<dbReference type="InterPro" id="IPR044651">
    <property type="entry name" value="OTSB-like"/>
</dbReference>
<dbReference type="Gene3D" id="3.30.70.1020">
    <property type="entry name" value="Trehalose-6-phosphate phosphatase related protein, domain 2"/>
    <property type="match status" value="1"/>
</dbReference>
<dbReference type="InterPro" id="IPR006379">
    <property type="entry name" value="HAD-SF_hydro_IIB"/>
</dbReference>
<dbReference type="Proteomes" id="UP001139447">
    <property type="component" value="Unassembled WGS sequence"/>
</dbReference>
<comment type="similarity">
    <text evidence="2 4">Belongs to the trehalose phosphatase family.</text>
</comment>
<accession>A0A9X1VWU0</accession>
<protein>
    <recommendedName>
        <fullName evidence="4">Trehalose 6-phosphate phosphatase</fullName>
        <ecNumber evidence="4">3.1.3.12</ecNumber>
    </recommendedName>
</protein>
<dbReference type="RefSeq" id="WP_243307569.1">
    <property type="nucleotide sequence ID" value="NZ_JALGBI010000002.1"/>
</dbReference>
<sequence>MNFVDILCPSCALFLDFDGTLVDLAPQPEAVRVPAGLVDSLEALAGYLDGALAVISGRPIAQIDAYLFPLRLPAAGVHGAERRGADGALALLPTVPLERVEQAARALAQSYPALRVEFKRGSVALHYRQAPALENLCLEALQAAVADSPGLTLLRGKMVVEAKPGGASKGLAIEAFLREPPFAGRTPVFAGDDLTDEVGFSTVQRLGGLGVKIGSGASVAWHRLGSAAALRHELAQAALARTGKALR</sequence>
<dbReference type="CDD" id="cd01627">
    <property type="entry name" value="HAD_TPP"/>
    <property type="match status" value="1"/>
</dbReference>
<evidence type="ECO:0000313" key="5">
    <source>
        <dbReference type="EMBL" id="MCJ0764668.1"/>
    </source>
</evidence>
<dbReference type="Pfam" id="PF02358">
    <property type="entry name" value="Trehalose_PPase"/>
    <property type="match status" value="1"/>
</dbReference>
<comment type="caution">
    <text evidence="5">The sequence shown here is derived from an EMBL/GenBank/DDBJ whole genome shotgun (WGS) entry which is preliminary data.</text>
</comment>
<dbReference type="InterPro" id="IPR023214">
    <property type="entry name" value="HAD_sf"/>
</dbReference>
<organism evidence="5 6">
    <name type="scientific">Variovorax terrae</name>
    <dbReference type="NCBI Taxonomy" id="2923278"/>
    <lineage>
        <taxon>Bacteria</taxon>
        <taxon>Pseudomonadati</taxon>
        <taxon>Pseudomonadota</taxon>
        <taxon>Betaproteobacteria</taxon>
        <taxon>Burkholderiales</taxon>
        <taxon>Comamonadaceae</taxon>
        <taxon>Variovorax</taxon>
    </lineage>
</organism>
<reference evidence="5" key="1">
    <citation type="submission" date="2022-03" db="EMBL/GenBank/DDBJ databases">
        <authorList>
            <person name="Woo C.Y."/>
        </authorList>
    </citation>
    <scope>NUCLEOTIDE SEQUENCE</scope>
    <source>
        <strain evidence="5">CYS-02</strain>
    </source>
</reference>
<dbReference type="PANTHER" id="PTHR43768:SF3">
    <property type="entry name" value="TREHALOSE 6-PHOSPHATE PHOSPHATASE"/>
    <property type="match status" value="1"/>
</dbReference>
<evidence type="ECO:0000256" key="3">
    <source>
        <dbReference type="ARBA" id="ARBA00022801"/>
    </source>
</evidence>
<evidence type="ECO:0000256" key="2">
    <source>
        <dbReference type="ARBA" id="ARBA00008770"/>
    </source>
</evidence>
<keyword evidence="3 4" id="KW-0378">Hydrolase</keyword>
<dbReference type="AlphaFoldDB" id="A0A9X1VWU0"/>
<name>A0A9X1VWU0_9BURK</name>
<dbReference type="PANTHER" id="PTHR43768">
    <property type="entry name" value="TREHALOSE 6-PHOSPHATE PHOSPHATASE"/>
    <property type="match status" value="1"/>
</dbReference>
<dbReference type="EMBL" id="JALGBI010000002">
    <property type="protein sequence ID" value="MCJ0764668.1"/>
    <property type="molecule type" value="Genomic_DNA"/>
</dbReference>
<dbReference type="GO" id="GO:0046872">
    <property type="term" value="F:metal ion binding"/>
    <property type="evidence" value="ECO:0007669"/>
    <property type="project" value="UniProtKB-KW"/>
</dbReference>